<accession>A0A1M4XJL4</accession>
<dbReference type="InterPro" id="IPR052920">
    <property type="entry name" value="DNA-binding_regulatory"/>
</dbReference>
<keyword evidence="3" id="KW-0645">Protease</keyword>
<keyword evidence="1" id="KW-0812">Transmembrane</keyword>
<dbReference type="InterPro" id="IPR029058">
    <property type="entry name" value="AB_hydrolase_fold"/>
</dbReference>
<dbReference type="Gene3D" id="3.40.50.1820">
    <property type="entry name" value="alpha/beta hydrolase"/>
    <property type="match status" value="1"/>
</dbReference>
<evidence type="ECO:0000313" key="3">
    <source>
        <dbReference type="EMBL" id="SHE93590.1"/>
    </source>
</evidence>
<evidence type="ECO:0000256" key="1">
    <source>
        <dbReference type="SAM" id="Phobius"/>
    </source>
</evidence>
<dbReference type="OrthoDB" id="9776685at2"/>
<dbReference type="SUPFAM" id="SSF53474">
    <property type="entry name" value="alpha/beta-Hydrolases"/>
    <property type="match status" value="1"/>
</dbReference>
<keyword evidence="3" id="KW-0378">Hydrolase</keyword>
<keyword evidence="3" id="KW-0031">Aminopeptidase</keyword>
<dbReference type="RefSeq" id="WP_073154660.1">
    <property type="nucleotide sequence ID" value="NZ_FQVL01000005.1"/>
</dbReference>
<dbReference type="InterPro" id="IPR000073">
    <property type="entry name" value="AB_hydrolase_1"/>
</dbReference>
<keyword evidence="4" id="KW-1185">Reference proteome</keyword>
<sequence>MKLATSIPNLPAIYRYPLIILILLCVFMISISSYVLYNLLHPERKPIEHRPESFHLPYQNVTFQSKDGVALKGWLIPGKHPGKKIVIMAHGYGDNRSSIDATLPMAKALYEQGFATLLFDFRNSGEAGGTLTTVGVEEKLDLHAAIQFAKHKGYQNIGLYGFSMGAATAIVTASERHDIQALVSDSAFSDLRPYLEENLPVWSGLPNFFTPIILRLGEWSGVNPSQNRPIEAMKKLKKMPILLIHTSKDPSIPVTETKKLSHVYHNQSSMTVWLTAGTEHVGSFPAQPQEYIKRVTSFFTQYLK</sequence>
<keyword evidence="1" id="KW-0472">Membrane</keyword>
<evidence type="ECO:0000313" key="4">
    <source>
        <dbReference type="Proteomes" id="UP000184476"/>
    </source>
</evidence>
<dbReference type="STRING" id="112248.SAMN05444392_10533"/>
<keyword evidence="1" id="KW-1133">Transmembrane helix</keyword>
<dbReference type="EMBL" id="FQVL01000005">
    <property type="protein sequence ID" value="SHE93590.1"/>
    <property type="molecule type" value="Genomic_DNA"/>
</dbReference>
<gene>
    <name evidence="3" type="ORF">SAMN05444392_10533</name>
</gene>
<name>A0A1M4XJL4_9BACL</name>
<dbReference type="GO" id="GO:0004177">
    <property type="term" value="F:aminopeptidase activity"/>
    <property type="evidence" value="ECO:0007669"/>
    <property type="project" value="UniProtKB-KW"/>
</dbReference>
<proteinExistence type="predicted"/>
<dbReference type="Proteomes" id="UP000184476">
    <property type="component" value="Unassembled WGS sequence"/>
</dbReference>
<organism evidence="3 4">
    <name type="scientific">Seinonella peptonophila</name>
    <dbReference type="NCBI Taxonomy" id="112248"/>
    <lineage>
        <taxon>Bacteria</taxon>
        <taxon>Bacillati</taxon>
        <taxon>Bacillota</taxon>
        <taxon>Bacilli</taxon>
        <taxon>Bacillales</taxon>
        <taxon>Thermoactinomycetaceae</taxon>
        <taxon>Seinonella</taxon>
    </lineage>
</organism>
<reference evidence="3 4" key="1">
    <citation type="submission" date="2016-11" db="EMBL/GenBank/DDBJ databases">
        <authorList>
            <person name="Jaros S."/>
            <person name="Januszkiewicz K."/>
            <person name="Wedrychowicz H."/>
        </authorList>
    </citation>
    <scope>NUCLEOTIDE SEQUENCE [LARGE SCALE GENOMIC DNA]</scope>
    <source>
        <strain evidence="3 4">DSM 44666</strain>
    </source>
</reference>
<dbReference type="PANTHER" id="PTHR43358">
    <property type="entry name" value="ALPHA/BETA-HYDROLASE"/>
    <property type="match status" value="1"/>
</dbReference>
<dbReference type="PANTHER" id="PTHR43358:SF4">
    <property type="entry name" value="ALPHA_BETA HYDROLASE FOLD-1 DOMAIN-CONTAINING PROTEIN"/>
    <property type="match status" value="1"/>
</dbReference>
<dbReference type="Pfam" id="PF00561">
    <property type="entry name" value="Abhydrolase_1"/>
    <property type="match status" value="1"/>
</dbReference>
<evidence type="ECO:0000259" key="2">
    <source>
        <dbReference type="Pfam" id="PF00561"/>
    </source>
</evidence>
<feature type="domain" description="AB hydrolase-1" evidence="2">
    <location>
        <begin position="85"/>
        <end position="212"/>
    </location>
</feature>
<feature type="transmembrane region" description="Helical" evidence="1">
    <location>
        <begin position="16"/>
        <end position="40"/>
    </location>
</feature>
<dbReference type="AlphaFoldDB" id="A0A1M4XJL4"/>
<protein>
    <submittedName>
        <fullName evidence="3">Serine aminopeptidase, S33</fullName>
    </submittedName>
</protein>